<dbReference type="AlphaFoldDB" id="A0A0K8WC51"/>
<organism evidence="13">
    <name type="scientific">Bactrocera latifrons</name>
    <name type="common">Malaysian fruit fly</name>
    <name type="synonym">Chaetodacus latifrons</name>
    <dbReference type="NCBI Taxonomy" id="174628"/>
    <lineage>
        <taxon>Eukaryota</taxon>
        <taxon>Metazoa</taxon>
        <taxon>Ecdysozoa</taxon>
        <taxon>Arthropoda</taxon>
        <taxon>Hexapoda</taxon>
        <taxon>Insecta</taxon>
        <taxon>Pterygota</taxon>
        <taxon>Neoptera</taxon>
        <taxon>Endopterygota</taxon>
        <taxon>Diptera</taxon>
        <taxon>Brachycera</taxon>
        <taxon>Muscomorpha</taxon>
        <taxon>Tephritoidea</taxon>
        <taxon>Tephritidae</taxon>
        <taxon>Bactrocera</taxon>
        <taxon>Bactrocera</taxon>
    </lineage>
</organism>
<dbReference type="PRINTS" id="PR00700">
    <property type="entry name" value="PRTYPHPHTASE"/>
</dbReference>
<dbReference type="Gene3D" id="3.90.190.10">
    <property type="entry name" value="Protein tyrosine phosphatase superfamily"/>
    <property type="match status" value="1"/>
</dbReference>
<dbReference type="PROSITE" id="PS50056">
    <property type="entry name" value="TYR_PHOSPHATASE_2"/>
    <property type="match status" value="1"/>
</dbReference>
<keyword evidence="8" id="KW-0175">Coiled coil</keyword>
<dbReference type="GO" id="GO:0005737">
    <property type="term" value="C:cytoplasm"/>
    <property type="evidence" value="ECO:0007669"/>
    <property type="project" value="TreeGrafter"/>
</dbReference>
<dbReference type="GO" id="GO:0019901">
    <property type="term" value="F:protein kinase binding"/>
    <property type="evidence" value="ECO:0007669"/>
    <property type="project" value="TreeGrafter"/>
</dbReference>
<feature type="transmembrane region" description="Helical" evidence="10">
    <location>
        <begin position="583"/>
        <end position="602"/>
    </location>
</feature>
<feature type="domain" description="Tyrosine-protein phosphatase" evidence="11">
    <location>
        <begin position="37"/>
        <end position="318"/>
    </location>
</feature>
<dbReference type="GO" id="GO:0012505">
    <property type="term" value="C:endomembrane system"/>
    <property type="evidence" value="ECO:0007669"/>
    <property type="project" value="UniProtKB-SubCell"/>
</dbReference>
<dbReference type="CDD" id="cd14545">
    <property type="entry name" value="PTPc-N1_2"/>
    <property type="match status" value="1"/>
</dbReference>
<dbReference type="GO" id="GO:0004726">
    <property type="term" value="F:non-membrane spanning protein tyrosine phosphatase activity"/>
    <property type="evidence" value="ECO:0007669"/>
    <property type="project" value="TreeGrafter"/>
</dbReference>
<dbReference type="InterPro" id="IPR003595">
    <property type="entry name" value="Tyr_Pase_cat"/>
</dbReference>
<evidence type="ECO:0000259" key="11">
    <source>
        <dbReference type="PROSITE" id="PS50055"/>
    </source>
</evidence>
<comment type="subcellular location">
    <subcellularLocation>
        <location evidence="1">Endomembrane system</location>
    </subcellularLocation>
</comment>
<dbReference type="InterPro" id="IPR016130">
    <property type="entry name" value="Tyr_Pase_AS"/>
</dbReference>
<dbReference type="SMART" id="SM00404">
    <property type="entry name" value="PTPc_motif"/>
    <property type="match status" value="1"/>
</dbReference>
<gene>
    <name evidence="13" type="primary">Ptp61F_0</name>
    <name evidence="13" type="ORF">c6_g1_i5</name>
</gene>
<dbReference type="GO" id="GO:0009653">
    <property type="term" value="P:anatomical structure morphogenesis"/>
    <property type="evidence" value="ECO:0007669"/>
    <property type="project" value="UniProtKB-ARBA"/>
</dbReference>
<name>A0A0K8WC51_BACLA</name>
<keyword evidence="10" id="KW-0812">Transmembrane</keyword>
<keyword evidence="7 10" id="KW-0472">Membrane</keyword>
<dbReference type="SUPFAM" id="SSF52799">
    <property type="entry name" value="(Phosphotyrosine protein) phosphatases II"/>
    <property type="match status" value="1"/>
</dbReference>
<sequence>MTSTTNRNDTTTSTCDSDNVGSTIAAGNANGSGSGTIEAEYNRIADRQGWHRCYQEIRDHCEREASEKQFGTIESEKPYNRCLNRYRDVNPYDHSRIIIHRGSVDYINANLVQLERADRKYILTQGPLVDTVGHFWLMVWEQNTKAILMLNKLMEKKQVKCHHYWPDRKGPENALRLEEVDLTVEFLHCEEYKNFCRRWFKLTDLETNTSREILQFHYTTWPDFGIPSSPVAFLQFLKQVRDSGALDADVGPAVVHCSAGIGRSGTFCLVDCCLVLIEKEGESNVSVQDVLFELRRYRMGLIQTADQLFFSYQSIIEGIKLLKDPEFLNYKENPITSSDSTHEQYATDVIASGDVPPPLPPRTHSLTLPMAGCSPAGSLTLNLHGKPLPKIPASESFNEELYALTDNANHTSKDALNNFINNEKTADSLSNRPLPPLPQQPQITQASLDRVYGSESDENECYENDESDDDDDDDNDEQINEQNDDKADDMKNANAVHERSISSERASGGGGGGGFNEQLGEVKLNGTDVTYSNSNTVGSPENELKRRKRAERQANIEHKVNEIKRKQRESEESKHAAKKRRSLITYIAAGVVVGVICVYAYSKLA</sequence>
<feature type="region of interest" description="Disordered" evidence="9">
    <location>
        <begin position="448"/>
        <end position="549"/>
    </location>
</feature>
<dbReference type="PROSITE" id="PS00383">
    <property type="entry name" value="TYR_PHOSPHATASE_1"/>
    <property type="match status" value="1"/>
</dbReference>
<evidence type="ECO:0000256" key="7">
    <source>
        <dbReference type="ARBA" id="ARBA00023136"/>
    </source>
</evidence>
<evidence type="ECO:0000256" key="8">
    <source>
        <dbReference type="SAM" id="Coils"/>
    </source>
</evidence>
<dbReference type="Pfam" id="PF00102">
    <property type="entry name" value="Y_phosphatase"/>
    <property type="match status" value="1"/>
</dbReference>
<keyword evidence="6" id="KW-0904">Protein phosphatase</keyword>
<dbReference type="GO" id="GO:0046426">
    <property type="term" value="P:negative regulation of receptor signaling pathway via JAK-STAT"/>
    <property type="evidence" value="ECO:0007669"/>
    <property type="project" value="TreeGrafter"/>
</dbReference>
<dbReference type="InterPro" id="IPR000242">
    <property type="entry name" value="PTP_cat"/>
</dbReference>
<dbReference type="GO" id="GO:0048666">
    <property type="term" value="P:neuron development"/>
    <property type="evidence" value="ECO:0007669"/>
    <property type="project" value="UniProtKB-ARBA"/>
</dbReference>
<dbReference type="EC" id="3.1.3.48" evidence="3"/>
<evidence type="ECO:0000256" key="10">
    <source>
        <dbReference type="SAM" id="Phobius"/>
    </source>
</evidence>
<feature type="compositionally biased region" description="Acidic residues" evidence="9">
    <location>
        <begin position="455"/>
        <end position="479"/>
    </location>
</feature>
<dbReference type="GO" id="GO:0005634">
    <property type="term" value="C:nucleus"/>
    <property type="evidence" value="ECO:0007669"/>
    <property type="project" value="TreeGrafter"/>
</dbReference>
<feature type="region of interest" description="Disordered" evidence="9">
    <location>
        <begin position="1"/>
        <end position="32"/>
    </location>
</feature>
<reference evidence="13" key="1">
    <citation type="submission" date="2015-06" db="EMBL/GenBank/DDBJ databases">
        <authorList>
            <person name="Hoefler B.C."/>
            <person name="Straight P.D."/>
        </authorList>
    </citation>
    <scope>NUCLEOTIDE SEQUENCE</scope>
</reference>
<feature type="domain" description="Tyrosine specific protein phosphatases" evidence="12">
    <location>
        <begin position="231"/>
        <end position="309"/>
    </location>
</feature>
<proteinExistence type="inferred from homology"/>
<dbReference type="EMBL" id="GDHF01003889">
    <property type="protein sequence ID" value="JAI48425.1"/>
    <property type="molecule type" value="Transcribed_RNA"/>
</dbReference>
<accession>A0A0K8WC51</accession>
<feature type="compositionally biased region" description="Polar residues" evidence="9">
    <location>
        <begin position="527"/>
        <end position="539"/>
    </location>
</feature>
<comment type="similarity">
    <text evidence="2">Belongs to the protein-tyrosine phosphatase family. Non-receptor class 1 subfamily.</text>
</comment>
<dbReference type="SMART" id="SM00194">
    <property type="entry name" value="PTPc"/>
    <property type="match status" value="1"/>
</dbReference>
<dbReference type="OrthoDB" id="9450131at2759"/>
<evidence type="ECO:0000259" key="12">
    <source>
        <dbReference type="PROSITE" id="PS50056"/>
    </source>
</evidence>
<dbReference type="InterPro" id="IPR051985">
    <property type="entry name" value="NR_tyrosine_phosphatase"/>
</dbReference>
<feature type="compositionally biased region" description="Basic and acidic residues" evidence="9">
    <location>
        <begin position="483"/>
        <end position="502"/>
    </location>
</feature>
<evidence type="ECO:0000313" key="13">
    <source>
        <dbReference type="EMBL" id="JAI48425.1"/>
    </source>
</evidence>
<dbReference type="InterPro" id="IPR029021">
    <property type="entry name" value="Prot-tyrosine_phosphatase-like"/>
</dbReference>
<keyword evidence="4" id="KW-0597">Phosphoprotein</keyword>
<keyword evidence="10" id="KW-1133">Transmembrane helix</keyword>
<evidence type="ECO:0000256" key="4">
    <source>
        <dbReference type="ARBA" id="ARBA00022553"/>
    </source>
</evidence>
<keyword evidence="13" id="KW-0675">Receptor</keyword>
<evidence type="ECO:0000256" key="6">
    <source>
        <dbReference type="ARBA" id="ARBA00022912"/>
    </source>
</evidence>
<dbReference type="InterPro" id="IPR000387">
    <property type="entry name" value="Tyr_Pase_dom"/>
</dbReference>
<evidence type="ECO:0000256" key="3">
    <source>
        <dbReference type="ARBA" id="ARBA00013064"/>
    </source>
</evidence>
<evidence type="ECO:0000256" key="5">
    <source>
        <dbReference type="ARBA" id="ARBA00022801"/>
    </source>
</evidence>
<evidence type="ECO:0000256" key="1">
    <source>
        <dbReference type="ARBA" id="ARBA00004308"/>
    </source>
</evidence>
<dbReference type="GO" id="GO:0070373">
    <property type="term" value="P:negative regulation of ERK1 and ERK2 cascade"/>
    <property type="evidence" value="ECO:0007669"/>
    <property type="project" value="TreeGrafter"/>
</dbReference>
<dbReference type="PANTHER" id="PTHR46047">
    <property type="entry name" value="TYROSINE-PROTEIN PHOSPHATASE NON-RECEPTOR TYPE 61F"/>
    <property type="match status" value="1"/>
</dbReference>
<feature type="coiled-coil region" evidence="8">
    <location>
        <begin position="549"/>
        <end position="580"/>
    </location>
</feature>
<keyword evidence="5" id="KW-0378">Hydrolase</keyword>
<protein>
    <recommendedName>
        <fullName evidence="3">protein-tyrosine-phosphatase</fullName>
        <ecNumber evidence="3">3.1.3.48</ecNumber>
    </recommendedName>
</protein>
<evidence type="ECO:0000256" key="2">
    <source>
        <dbReference type="ARBA" id="ARBA00009701"/>
    </source>
</evidence>
<evidence type="ECO:0000256" key="9">
    <source>
        <dbReference type="SAM" id="MobiDB-lite"/>
    </source>
</evidence>
<dbReference type="PROSITE" id="PS50055">
    <property type="entry name" value="TYR_PHOSPHATASE_PTP"/>
    <property type="match status" value="1"/>
</dbReference>
<dbReference type="PANTHER" id="PTHR46047:SF3">
    <property type="entry name" value="TYROSINE-PROTEIN PHOSPHATASE NON-RECEPTOR TYPE 61F"/>
    <property type="match status" value="1"/>
</dbReference>